<dbReference type="InParanoid" id="A0A2P5CTE2"/>
<feature type="domain" description="Integrase zinc-binding" evidence="1">
    <location>
        <begin position="66"/>
        <end position="119"/>
    </location>
</feature>
<dbReference type="AlphaFoldDB" id="A0A2P5CTE2"/>
<evidence type="ECO:0000313" key="3">
    <source>
        <dbReference type="Proteomes" id="UP000237000"/>
    </source>
</evidence>
<proteinExistence type="predicted"/>
<dbReference type="OrthoDB" id="1163520at2759"/>
<dbReference type="InterPro" id="IPR041588">
    <property type="entry name" value="Integrase_H2C2"/>
</dbReference>
<gene>
    <name evidence="2" type="ORF">TorRG33x02_273470</name>
</gene>
<evidence type="ECO:0000313" key="2">
    <source>
        <dbReference type="EMBL" id="PON64325.1"/>
    </source>
</evidence>
<comment type="caution">
    <text evidence="2">The sequence shown here is derived from an EMBL/GenBank/DDBJ whole genome shotgun (WGS) entry which is preliminary data.</text>
</comment>
<dbReference type="EMBL" id="JXTC01000329">
    <property type="protein sequence ID" value="PON64325.1"/>
    <property type="molecule type" value="Genomic_DNA"/>
</dbReference>
<organism evidence="2 3">
    <name type="scientific">Trema orientale</name>
    <name type="common">Charcoal tree</name>
    <name type="synonym">Celtis orientalis</name>
    <dbReference type="NCBI Taxonomy" id="63057"/>
    <lineage>
        <taxon>Eukaryota</taxon>
        <taxon>Viridiplantae</taxon>
        <taxon>Streptophyta</taxon>
        <taxon>Embryophyta</taxon>
        <taxon>Tracheophyta</taxon>
        <taxon>Spermatophyta</taxon>
        <taxon>Magnoliopsida</taxon>
        <taxon>eudicotyledons</taxon>
        <taxon>Gunneridae</taxon>
        <taxon>Pentapetalae</taxon>
        <taxon>rosids</taxon>
        <taxon>fabids</taxon>
        <taxon>Rosales</taxon>
        <taxon>Cannabaceae</taxon>
        <taxon>Trema</taxon>
    </lineage>
</organism>
<reference evidence="3" key="1">
    <citation type="submission" date="2016-06" db="EMBL/GenBank/DDBJ databases">
        <title>Parallel loss of symbiosis genes in relatives of nitrogen-fixing non-legume Parasponia.</title>
        <authorList>
            <person name="Van Velzen R."/>
            <person name="Holmer R."/>
            <person name="Bu F."/>
            <person name="Rutten L."/>
            <person name="Van Zeijl A."/>
            <person name="Liu W."/>
            <person name="Santuari L."/>
            <person name="Cao Q."/>
            <person name="Sharma T."/>
            <person name="Shen D."/>
            <person name="Roswanjaya Y."/>
            <person name="Wardhani T."/>
            <person name="Kalhor M.S."/>
            <person name="Jansen J."/>
            <person name="Van den Hoogen J."/>
            <person name="Gungor B."/>
            <person name="Hartog M."/>
            <person name="Hontelez J."/>
            <person name="Verver J."/>
            <person name="Yang W.-C."/>
            <person name="Schijlen E."/>
            <person name="Repin R."/>
            <person name="Schilthuizen M."/>
            <person name="Schranz E."/>
            <person name="Heidstra R."/>
            <person name="Miyata K."/>
            <person name="Fedorova E."/>
            <person name="Kohlen W."/>
            <person name="Bisseling T."/>
            <person name="Smit S."/>
            <person name="Geurts R."/>
        </authorList>
    </citation>
    <scope>NUCLEOTIDE SEQUENCE [LARGE SCALE GENOMIC DNA]</scope>
    <source>
        <strain evidence="3">cv. RG33-2</strain>
    </source>
</reference>
<accession>A0A2P5CTE2</accession>
<dbReference type="Proteomes" id="UP000237000">
    <property type="component" value="Unassembled WGS sequence"/>
</dbReference>
<sequence length="160" mass="18682">PKESFFVEEEDWRRIYIDYIIHGQLSDDTSSAILIKRKADRFFAQNNLLFRKSFQGKVQRCLGPNEIEIVVKEFHAEDYGGHIGGRRLFEQLIIIGYYWPTMENDAIEFVRKCDACQKHGNLIHISTVELGSITSLWPFHTWQLISFGQSVLPQKERSGF</sequence>
<name>A0A2P5CTE2_TREOI</name>
<dbReference type="PANTHER" id="PTHR48475">
    <property type="entry name" value="RIBONUCLEASE H"/>
    <property type="match status" value="1"/>
</dbReference>
<feature type="non-terminal residue" evidence="2">
    <location>
        <position position="1"/>
    </location>
</feature>
<evidence type="ECO:0000259" key="1">
    <source>
        <dbReference type="Pfam" id="PF17921"/>
    </source>
</evidence>
<dbReference type="Gene3D" id="1.10.340.70">
    <property type="match status" value="1"/>
</dbReference>
<dbReference type="PANTHER" id="PTHR48475:SF1">
    <property type="entry name" value="RNASE H TYPE-1 DOMAIN-CONTAINING PROTEIN"/>
    <property type="match status" value="1"/>
</dbReference>
<keyword evidence="3" id="KW-1185">Reference proteome</keyword>
<dbReference type="Pfam" id="PF17921">
    <property type="entry name" value="Integrase_H2C2"/>
    <property type="match status" value="1"/>
</dbReference>
<protein>
    <recommendedName>
        <fullName evidence="1">Integrase zinc-binding domain-containing protein</fullName>
    </recommendedName>
</protein>